<evidence type="ECO:0000256" key="1">
    <source>
        <dbReference type="SAM" id="SignalP"/>
    </source>
</evidence>
<sequence>MKSTIIAVLFLAAGATADYRSESMGQTQLYADMKLVPHGNSGDAHTANLIGAMNAVNSAGSALGAILVP</sequence>
<protein>
    <recommendedName>
        <fullName evidence="4">Gamma-glutamyltransferase</fullName>
    </recommendedName>
</protein>
<evidence type="ECO:0000313" key="2">
    <source>
        <dbReference type="EMBL" id="KAE9962440.1"/>
    </source>
</evidence>
<evidence type="ECO:0008006" key="4">
    <source>
        <dbReference type="Google" id="ProtNLM"/>
    </source>
</evidence>
<dbReference type="Proteomes" id="UP000433883">
    <property type="component" value="Unassembled WGS sequence"/>
</dbReference>
<feature type="chain" id="PRO_5034963827" description="Gamma-glutamyltransferase" evidence="1">
    <location>
        <begin position="18"/>
        <end position="69"/>
    </location>
</feature>
<organism evidence="2 3">
    <name type="scientific">Venturia inaequalis</name>
    <name type="common">Apple scab fungus</name>
    <dbReference type="NCBI Taxonomy" id="5025"/>
    <lineage>
        <taxon>Eukaryota</taxon>
        <taxon>Fungi</taxon>
        <taxon>Dikarya</taxon>
        <taxon>Ascomycota</taxon>
        <taxon>Pezizomycotina</taxon>
        <taxon>Dothideomycetes</taxon>
        <taxon>Pleosporomycetidae</taxon>
        <taxon>Venturiales</taxon>
        <taxon>Venturiaceae</taxon>
        <taxon>Venturia</taxon>
    </lineage>
</organism>
<dbReference type="EMBL" id="WNWQ01001048">
    <property type="protein sequence ID" value="KAE9962440.1"/>
    <property type="molecule type" value="Genomic_DNA"/>
</dbReference>
<dbReference type="AlphaFoldDB" id="A0A8H3YJ55"/>
<proteinExistence type="predicted"/>
<comment type="caution">
    <text evidence="2">The sequence shown here is derived from an EMBL/GenBank/DDBJ whole genome shotgun (WGS) entry which is preliminary data.</text>
</comment>
<reference evidence="2 3" key="1">
    <citation type="submission" date="2019-11" db="EMBL/GenBank/DDBJ databases">
        <title>Venturia inaequalis Genome Resource.</title>
        <authorList>
            <person name="Lichtner F.J."/>
        </authorList>
    </citation>
    <scope>NUCLEOTIDE SEQUENCE [LARGE SCALE GENOMIC DNA]</scope>
    <source>
        <strain evidence="2">Bline_iso_100314</strain>
    </source>
</reference>
<keyword evidence="1" id="KW-0732">Signal</keyword>
<gene>
    <name evidence="2" type="ORF">BLS_000313</name>
</gene>
<evidence type="ECO:0000313" key="3">
    <source>
        <dbReference type="Proteomes" id="UP000433883"/>
    </source>
</evidence>
<accession>A0A8H3YJ55</accession>
<feature type="signal peptide" evidence="1">
    <location>
        <begin position="1"/>
        <end position="17"/>
    </location>
</feature>
<name>A0A8H3YJ55_VENIN</name>